<accession>A0AAV9IYE3</accession>
<evidence type="ECO:0000313" key="1">
    <source>
        <dbReference type="EMBL" id="KAK4537151.1"/>
    </source>
</evidence>
<organism evidence="1 2">
    <name type="scientific">Cyanidium caldarium</name>
    <name type="common">Red alga</name>
    <dbReference type="NCBI Taxonomy" id="2771"/>
    <lineage>
        <taxon>Eukaryota</taxon>
        <taxon>Rhodophyta</taxon>
        <taxon>Bangiophyceae</taxon>
        <taxon>Cyanidiales</taxon>
        <taxon>Cyanidiaceae</taxon>
        <taxon>Cyanidium</taxon>
    </lineage>
</organism>
<gene>
    <name evidence="1" type="ORF">CDCA_CDCA11G3176</name>
</gene>
<comment type="caution">
    <text evidence="1">The sequence shown here is derived from an EMBL/GenBank/DDBJ whole genome shotgun (WGS) entry which is preliminary data.</text>
</comment>
<keyword evidence="2" id="KW-1185">Reference proteome</keyword>
<evidence type="ECO:0000313" key="2">
    <source>
        <dbReference type="Proteomes" id="UP001301350"/>
    </source>
</evidence>
<name>A0AAV9IYE3_CYACA</name>
<reference evidence="1 2" key="1">
    <citation type="submission" date="2022-07" db="EMBL/GenBank/DDBJ databases">
        <title>Genome-wide signatures of adaptation to extreme environments.</title>
        <authorList>
            <person name="Cho C.H."/>
            <person name="Yoon H.S."/>
        </authorList>
    </citation>
    <scope>NUCLEOTIDE SEQUENCE [LARGE SCALE GENOMIC DNA]</scope>
    <source>
        <strain evidence="1 2">DBV 063 E5</strain>
    </source>
</reference>
<dbReference type="EMBL" id="JANCYW010000011">
    <property type="protein sequence ID" value="KAK4537151.1"/>
    <property type="molecule type" value="Genomic_DNA"/>
</dbReference>
<protein>
    <submittedName>
        <fullName evidence="1">Uncharacterized protein</fullName>
    </submittedName>
</protein>
<dbReference type="AlphaFoldDB" id="A0AAV9IYE3"/>
<dbReference type="Proteomes" id="UP001301350">
    <property type="component" value="Unassembled WGS sequence"/>
</dbReference>
<proteinExistence type="predicted"/>
<sequence>MSSLADLVQSLSRHYTGYPLGSSAQLFRFTSEEHSIREPLAHGVPVFYVLAVRGCRFSEFVERLLRRACVSPALPGMASPLQANTGWVLGDSVRFVWVDCGASLEAEEFCRRLQPSELPHIELALPDPQADVQEAAQATIVRFSPKRWDRSICGIRTFLRACGVLPPPGLPPPFYTRWRRPAAEYARGDAFRDA</sequence>